<proteinExistence type="predicted"/>
<reference evidence="1" key="1">
    <citation type="journal article" date="2016" name="Ticks Tick Borne Dis.">
        <title>De novo assembly and annotation of the salivary gland transcriptome of Rhipicephalus appendiculatus male and female ticks during blood feeding.</title>
        <authorList>
            <person name="de Castro M.H."/>
            <person name="de Klerk D."/>
            <person name="Pienaar R."/>
            <person name="Latif A.A."/>
            <person name="Rees D.J."/>
            <person name="Mans B.J."/>
        </authorList>
    </citation>
    <scope>NUCLEOTIDE SEQUENCE</scope>
    <source>
        <tissue evidence="1">Salivary glands</tissue>
    </source>
</reference>
<dbReference type="AlphaFoldDB" id="A0A131YVS7"/>
<organism evidence="1">
    <name type="scientific">Rhipicephalus appendiculatus</name>
    <name type="common">Brown ear tick</name>
    <dbReference type="NCBI Taxonomy" id="34631"/>
    <lineage>
        <taxon>Eukaryota</taxon>
        <taxon>Metazoa</taxon>
        <taxon>Ecdysozoa</taxon>
        <taxon>Arthropoda</taxon>
        <taxon>Chelicerata</taxon>
        <taxon>Arachnida</taxon>
        <taxon>Acari</taxon>
        <taxon>Parasitiformes</taxon>
        <taxon>Ixodida</taxon>
        <taxon>Ixodoidea</taxon>
        <taxon>Ixodidae</taxon>
        <taxon>Rhipicephalinae</taxon>
        <taxon>Rhipicephalus</taxon>
        <taxon>Rhipicephalus</taxon>
    </lineage>
</organism>
<dbReference type="EMBL" id="GEDV01005480">
    <property type="protein sequence ID" value="JAP83077.1"/>
    <property type="molecule type" value="Transcribed_RNA"/>
</dbReference>
<name>A0A131YVS7_RHIAP</name>
<accession>A0A131YVS7</accession>
<sequence>MECRHFPLPQLKLNRPQAVGLQLLQTCTYPTLYKMSRIYPELELKTVCDAMRNGIMEIRHVMEECPASLADPDWKWEKCMRLVKSEELQDQLKGY</sequence>
<protein>
    <submittedName>
        <fullName evidence="1">Uncharacterized protein</fullName>
    </submittedName>
</protein>
<evidence type="ECO:0000313" key="1">
    <source>
        <dbReference type="EMBL" id="JAP83077.1"/>
    </source>
</evidence>